<dbReference type="Proteomes" id="UP000546257">
    <property type="component" value="Unassembled WGS sequence"/>
</dbReference>
<comment type="caution">
    <text evidence="3">The sequence shown here is derived from an EMBL/GenBank/DDBJ whole genome shotgun (WGS) entry which is preliminary data.</text>
</comment>
<feature type="compositionally biased region" description="Acidic residues" evidence="1">
    <location>
        <begin position="46"/>
        <end position="67"/>
    </location>
</feature>
<evidence type="ECO:0000313" key="3">
    <source>
        <dbReference type="EMBL" id="MBB6645213.1"/>
    </source>
</evidence>
<dbReference type="AlphaFoldDB" id="A0A7J9SFQ8"/>
<sequence>MSDDGSATDDPARPTAHDDETRDDDAPLSELAERINRQRTDRSDDAAEPPDFDPDLSEEPPDPDDDPFDRMSVGEIDEETLWSSLGSEESVGVGVDVDADAGGGSLGDVGPAPEVESVGDDGSAAREHVVPKDKYCQSCPYLAAPPELRCTHEGTEIVEVVGSERFRVRNCPMVEGGVEPQE</sequence>
<dbReference type="Pfam" id="PF26456">
    <property type="entry name" value="DUF8135"/>
    <property type="match status" value="1"/>
</dbReference>
<evidence type="ECO:0000259" key="2">
    <source>
        <dbReference type="Pfam" id="PF26456"/>
    </source>
</evidence>
<feature type="domain" description="DUF8135" evidence="2">
    <location>
        <begin position="128"/>
        <end position="175"/>
    </location>
</feature>
<organism evidence="3 4">
    <name type="scientific">Halobellus ruber</name>
    <dbReference type="NCBI Taxonomy" id="2761102"/>
    <lineage>
        <taxon>Archaea</taxon>
        <taxon>Methanobacteriati</taxon>
        <taxon>Methanobacteriota</taxon>
        <taxon>Stenosarchaea group</taxon>
        <taxon>Halobacteria</taxon>
        <taxon>Halobacteriales</taxon>
        <taxon>Haloferacaceae</taxon>
        <taxon>Halobellus</taxon>
    </lineage>
</organism>
<dbReference type="EMBL" id="JACKXD010000001">
    <property type="protein sequence ID" value="MBB6645213.1"/>
    <property type="molecule type" value="Genomic_DNA"/>
</dbReference>
<evidence type="ECO:0000313" key="4">
    <source>
        <dbReference type="Proteomes" id="UP000546257"/>
    </source>
</evidence>
<dbReference type="InterPro" id="IPR058448">
    <property type="entry name" value="DUF8135"/>
</dbReference>
<evidence type="ECO:0000256" key="1">
    <source>
        <dbReference type="SAM" id="MobiDB-lite"/>
    </source>
</evidence>
<keyword evidence="4" id="KW-1185">Reference proteome</keyword>
<feature type="region of interest" description="Disordered" evidence="1">
    <location>
        <begin position="1"/>
        <end position="126"/>
    </location>
</feature>
<protein>
    <recommendedName>
        <fullName evidence="2">DUF8135 domain-containing protein</fullName>
    </recommendedName>
</protein>
<proteinExistence type="predicted"/>
<feature type="compositionally biased region" description="Basic and acidic residues" evidence="1">
    <location>
        <begin position="31"/>
        <end position="45"/>
    </location>
</feature>
<reference evidence="3 4" key="1">
    <citation type="submission" date="2020-08" db="EMBL/GenBank/DDBJ databases">
        <authorList>
            <person name="Seo M.-J."/>
        </authorList>
    </citation>
    <scope>NUCLEOTIDE SEQUENCE [LARGE SCALE GENOMIC DNA]</scope>
    <source>
        <strain evidence="3 4">MBLA0160</strain>
    </source>
</reference>
<gene>
    <name evidence="3" type="ORF">H5V44_02690</name>
</gene>
<name>A0A7J9SFQ8_9EURY</name>
<accession>A0A7J9SFQ8</accession>
<dbReference type="RefSeq" id="WP_185191583.1">
    <property type="nucleotide sequence ID" value="NZ_JACKXD010000001.1"/>
</dbReference>
<feature type="compositionally biased region" description="Low complexity" evidence="1">
    <location>
        <begin position="83"/>
        <end position="96"/>
    </location>
</feature>
<feature type="compositionally biased region" description="Basic and acidic residues" evidence="1">
    <location>
        <begin position="10"/>
        <end position="20"/>
    </location>
</feature>